<protein>
    <submittedName>
        <fullName evidence="2">Uncharacterized protein</fullName>
    </submittedName>
</protein>
<organism evidence="2 3">
    <name type="scientific">Blyttiomyces helicus</name>
    <dbReference type="NCBI Taxonomy" id="388810"/>
    <lineage>
        <taxon>Eukaryota</taxon>
        <taxon>Fungi</taxon>
        <taxon>Fungi incertae sedis</taxon>
        <taxon>Chytridiomycota</taxon>
        <taxon>Chytridiomycota incertae sedis</taxon>
        <taxon>Chytridiomycetes</taxon>
        <taxon>Chytridiomycetes incertae sedis</taxon>
        <taxon>Blyttiomyces</taxon>
    </lineage>
</organism>
<gene>
    <name evidence="2" type="ORF">BDK51DRAFT_38269</name>
</gene>
<sequence>MAEGTEVVGAGEIGKSRRLCFGVLNDPSIKNTPAIPSLHSNPTPRHIKNIIPHKPSPILIRVHRLPTPARAMLKSAPFQERQDLHNPLVLIRLVVNPEPLRGDSRNERVQARAGADERLDGAGEAVEPKVRAAVAAPKADALNVWGVGCDRGEKGRAASGESEEAEFGAACAEVGLYGWDGAPGIGVGGDGPSVRGVGGVGAFIRGFSVQGGQEVEAVEGRVRLECSEGDVRDINASNELHDRQARSEEGGEDGFRLDPQAARVDDAQLGAERGEFNDEGCQDPDPLHLVVIDEPCGYLEMFQGGEGVAATSSAEPHAVGAQKRSAGPNAAWMRRLVEFSPMNMRRYSSLETVRAISSRSASFSISSRGYGPLS</sequence>
<evidence type="ECO:0000313" key="2">
    <source>
        <dbReference type="EMBL" id="RKO86917.1"/>
    </source>
</evidence>
<proteinExistence type="predicted"/>
<reference evidence="3" key="1">
    <citation type="journal article" date="2018" name="Nat. Microbiol.">
        <title>Leveraging single-cell genomics to expand the fungal tree of life.</title>
        <authorList>
            <person name="Ahrendt S.R."/>
            <person name="Quandt C.A."/>
            <person name="Ciobanu D."/>
            <person name="Clum A."/>
            <person name="Salamov A."/>
            <person name="Andreopoulos B."/>
            <person name="Cheng J.F."/>
            <person name="Woyke T."/>
            <person name="Pelin A."/>
            <person name="Henrissat B."/>
            <person name="Reynolds N.K."/>
            <person name="Benny G.L."/>
            <person name="Smith M.E."/>
            <person name="James T.Y."/>
            <person name="Grigoriev I.V."/>
        </authorList>
    </citation>
    <scope>NUCLEOTIDE SEQUENCE [LARGE SCALE GENOMIC DNA]</scope>
</reference>
<dbReference type="AlphaFoldDB" id="A0A4V1IQK9"/>
<name>A0A4V1IQK9_9FUNG</name>
<keyword evidence="3" id="KW-1185">Reference proteome</keyword>
<accession>A0A4V1IQK9</accession>
<evidence type="ECO:0000313" key="3">
    <source>
        <dbReference type="Proteomes" id="UP000269721"/>
    </source>
</evidence>
<feature type="region of interest" description="Disordered" evidence="1">
    <location>
        <begin position="236"/>
        <end position="256"/>
    </location>
</feature>
<feature type="region of interest" description="Disordered" evidence="1">
    <location>
        <begin position="104"/>
        <end position="124"/>
    </location>
</feature>
<dbReference type="Proteomes" id="UP000269721">
    <property type="component" value="Unassembled WGS sequence"/>
</dbReference>
<evidence type="ECO:0000256" key="1">
    <source>
        <dbReference type="SAM" id="MobiDB-lite"/>
    </source>
</evidence>
<dbReference type="EMBL" id="KZ997817">
    <property type="protein sequence ID" value="RKO86917.1"/>
    <property type="molecule type" value="Genomic_DNA"/>
</dbReference>